<comment type="caution">
    <text evidence="1">The sequence shown here is derived from an EMBL/GenBank/DDBJ whole genome shotgun (WGS) entry which is preliminary data.</text>
</comment>
<evidence type="ECO:0000313" key="2">
    <source>
        <dbReference type="Proteomes" id="UP001497535"/>
    </source>
</evidence>
<keyword evidence="2" id="KW-1185">Reference proteome</keyword>
<dbReference type="EMBL" id="CAVMJV010000017">
    <property type="protein sequence ID" value="CAK5058150.1"/>
    <property type="molecule type" value="Genomic_DNA"/>
</dbReference>
<reference evidence="1" key="1">
    <citation type="submission" date="2023-11" db="EMBL/GenBank/DDBJ databases">
        <authorList>
            <person name="Poullet M."/>
        </authorList>
    </citation>
    <scope>NUCLEOTIDE SEQUENCE</scope>
    <source>
        <strain evidence="1">E1834</strain>
    </source>
</reference>
<proteinExistence type="predicted"/>
<accession>A0ACB0YQF3</accession>
<sequence length="109" mass="12734">MINILFDNDKSISLKLNIQLTNLDAEKKNFENILNFSFNHLSTSYFNLNISDDITEQHTNILFNKIINEGSKFSQIWLNSSNFARLYDIIEVNCMARGHIETDIWDISM</sequence>
<evidence type="ECO:0000313" key="1">
    <source>
        <dbReference type="EMBL" id="CAK5058150.1"/>
    </source>
</evidence>
<gene>
    <name evidence="1" type="ORF">MENTE1834_LOCUS15357</name>
</gene>
<dbReference type="Proteomes" id="UP001497535">
    <property type="component" value="Unassembled WGS sequence"/>
</dbReference>
<name>A0ACB0YQF3_MELEN</name>
<organism evidence="1 2">
    <name type="scientific">Meloidogyne enterolobii</name>
    <name type="common">Root-knot nematode worm</name>
    <name type="synonym">Meloidogyne mayaguensis</name>
    <dbReference type="NCBI Taxonomy" id="390850"/>
    <lineage>
        <taxon>Eukaryota</taxon>
        <taxon>Metazoa</taxon>
        <taxon>Ecdysozoa</taxon>
        <taxon>Nematoda</taxon>
        <taxon>Chromadorea</taxon>
        <taxon>Rhabditida</taxon>
        <taxon>Tylenchina</taxon>
        <taxon>Tylenchomorpha</taxon>
        <taxon>Tylenchoidea</taxon>
        <taxon>Meloidogynidae</taxon>
        <taxon>Meloidogyninae</taxon>
        <taxon>Meloidogyne</taxon>
    </lineage>
</organism>
<protein>
    <submittedName>
        <fullName evidence="1">Uncharacterized protein</fullName>
    </submittedName>
</protein>